<evidence type="ECO:0008006" key="3">
    <source>
        <dbReference type="Google" id="ProtNLM"/>
    </source>
</evidence>
<organism evidence="2">
    <name type="scientific">Anopheles atroparvus</name>
    <name type="common">European mosquito</name>
    <dbReference type="NCBI Taxonomy" id="41427"/>
    <lineage>
        <taxon>Eukaryota</taxon>
        <taxon>Metazoa</taxon>
        <taxon>Ecdysozoa</taxon>
        <taxon>Arthropoda</taxon>
        <taxon>Hexapoda</taxon>
        <taxon>Insecta</taxon>
        <taxon>Pterygota</taxon>
        <taxon>Neoptera</taxon>
        <taxon>Endopterygota</taxon>
        <taxon>Diptera</taxon>
        <taxon>Nematocera</taxon>
        <taxon>Culicoidea</taxon>
        <taxon>Culicidae</taxon>
        <taxon>Anophelinae</taxon>
        <taxon>Anopheles</taxon>
    </lineage>
</organism>
<evidence type="ECO:0000313" key="2">
    <source>
        <dbReference type="EnsemblMetazoa" id="AATE003085-PA.1"/>
    </source>
</evidence>
<feature type="compositionally biased region" description="Polar residues" evidence="1">
    <location>
        <begin position="678"/>
        <end position="701"/>
    </location>
</feature>
<protein>
    <recommendedName>
        <fullName evidence="3">Titin</fullName>
    </recommendedName>
</protein>
<evidence type="ECO:0000256" key="1">
    <source>
        <dbReference type="SAM" id="MobiDB-lite"/>
    </source>
</evidence>
<dbReference type="VEuPathDB" id="VectorBase:AATE003085"/>
<accession>A0A182IPN3</accession>
<feature type="compositionally biased region" description="Basic and acidic residues" evidence="1">
    <location>
        <begin position="17"/>
        <end position="28"/>
    </location>
</feature>
<name>A0A182IPN3_ANOAO</name>
<dbReference type="EnsemblMetazoa" id="AATE003085-RA">
    <property type="protein sequence ID" value="AATE003085-PA.1"/>
    <property type="gene ID" value="AATE003085"/>
</dbReference>
<reference evidence="2" key="1">
    <citation type="submission" date="2022-08" db="UniProtKB">
        <authorList>
            <consortium name="EnsemblMetazoa"/>
        </authorList>
    </citation>
    <scope>IDENTIFICATION</scope>
    <source>
        <strain evidence="2">EBRO</strain>
    </source>
</reference>
<sequence>SGIVVTEVISGQAAGEVSHREEPTKDHVLQPTPTHTLRTVQVEETVASEGLMQFGRQGPLPTLQASVRDDTMEETVVSETMILEGATEYSTPDAPAQKSALANIERLIEGLTVTEVISEQREQTVDSSAIEERTAKPVPAEALKSVLIEEVQLSSQTEAMATPETAHGEASVRLGDTREQTTVQETVILEDVPRLIEADQPEQRRAETTLTPHRTELTVTEVVTEDREREGFDVAAIARDHTAHPVPTHSLKSVLVETVEAVDSVSNISAPSVIESSATVQRGEFEEKIVTEQFVLEGLTGFVQDSVSMRQAEPLLEPRSELTVLEVVTGQKEHERVAELPAKDARAQTIPSHMLKTIVVEQVLASESLDRMEHPTHPQSLANVQNDQLEQTTVSETIVYEQTHQMQDDAKPSEKTADLTVIPNVELHVVETVPEQREKEGFSLADLGQDQVARQVPTHTLKSIQVQETLPNEITSMLSLAEPSSTTASAQSDELAQTTISETFALEGTAAMELLAKPSLKLAESVFEPQVGVIVIEINPAQKEREGAPELVHDRNTATPVAGHALRTMMVEEVTVSDTLDRLRTVPQIAGSATVLNEQFEQTTVQETTAFEESEQLPASELPTKRSADRSFLPNAELIVTEVVSEQKERDGYDVCELARDHTATRTVTSHEMKSVTVEETQTGESATRFTEGQSMETSSATVKEDRLNETIVQESVVMETFDSYSMEFSPVKKQALPNVSPMTELVVTEIVSGQKESEGYSVQDIAEQHVVKLLPSHPLKSLTVEEVQPSDVVGEVDEVRPTRLTASVREGQHDSQNVSEQLVLEGLEALGDQQQPTPKSATSNIEAISEVQVTEVVVEQKEQEGYDVQQIASNYVAKEVPSHTLRSALIEETHPVDGVQHLESAPIGSHAKPLTDEIEERVITETVVLENVDTLQLQSRPEEKRAEKVLQSQVELQVTEVNAEQKERDGYNVADLMEQQSAKTIPTEPLKSIMVEEVVLSSGTADIGSKEATASSLATIRSDERQETTVSEQVILEAIDRFDQTTGPVQRTASATMQPREELIVTEVVSEQKEYEGFDVQAMASANTAQLVPAQLMKSLAVEQVELVEDHGEMKDGLCIPSAGRAFISEAELEQKTIQETLAYENVAEKPLDQAPEQRLVDISVQPIQELVITEVIAELKERDGFDVQEIAKDFTIRATTAGLHKSVEVREVQINDNLTELTTTINTAMATRRTDKLEEMVGSETTVLEGFTNLEESSLDRKTATAAILPNDELMITEVVAEQREKEGYDVREVAKNFTAQSLPAGEAMKSLIVEEVLVSHDTSQMAKEPSLVQEATISKHQFEQTTVSETLVYENLSQQQQRDVPKMLHAAPIVDAVSEVTITEVITEQEAQEGIEPVTVEGQKAKLLPRDALKSLTVHQVDALHSVQDVQQEQLQPTKAFVKSDTIDETTTTETTVLENITEYKQQLMMNEQTAKSSTDEVIKQSLMVEQVLTLQKPGSFTSETSKLLEANPAPEHLLQTTVEEVMALEGAEHLSTVLTMAKKYPTMAMQGLELPVHNEVIVSDTMLELTLQQEETASAKASLNEMLPAAATTETLSQDSFDQLTDARKSTTQQAHRTVSNLFVSSTTETVLGEGLNRSDFSLPSEAHTASVKFTDAAVVPLHSELLVTDTAQPFKETIEPRKFASTAMEDGLRAPECLEVASNELDDVTVDLAPSERRASVTFITNQTVHTSETTLSEFVDRIDLAQEPEQRFARLSQSALLTYEESRPVIEKGKYWGNICTHNCNQRFSFKKDTFHSCYLCQYFPTTLSINIIQQEHTITVHQHKYTP</sequence>
<dbReference type="EMBL" id="AXCP01008810">
    <property type="status" value="NOT_ANNOTATED_CDS"/>
    <property type="molecule type" value="Genomic_DNA"/>
</dbReference>
<proteinExistence type="predicted"/>
<feature type="region of interest" description="Disordered" evidence="1">
    <location>
        <begin position="10"/>
        <end position="31"/>
    </location>
</feature>
<dbReference type="STRING" id="41427.A0A182IPN3"/>
<feature type="region of interest" description="Disordered" evidence="1">
    <location>
        <begin position="676"/>
        <end position="701"/>
    </location>
</feature>